<feature type="domain" description="DNA/pantothenate metabolism flavoprotein C-terminal" evidence="3">
    <location>
        <begin position="223"/>
        <end position="338"/>
    </location>
</feature>
<dbReference type="SUPFAM" id="SSF102645">
    <property type="entry name" value="CoaB-like"/>
    <property type="match status" value="1"/>
</dbReference>
<reference evidence="4 5" key="1">
    <citation type="journal article" date="2013" name="PLoS ONE">
        <title>Predicting the Proteins of Angomonas deanei, Strigomonas culicis and Their Respective Endosymbionts Reveals New Aspects of the Trypanosomatidae Family.</title>
        <authorList>
            <person name="Motta M.C."/>
            <person name="Martins A.C."/>
            <person name="de Souza S.S."/>
            <person name="Catta-Preta C.M."/>
            <person name="Silva R."/>
            <person name="Klein C.C."/>
            <person name="de Almeida L.G."/>
            <person name="de Lima Cunha O."/>
            <person name="Ciapina L.P."/>
            <person name="Brocchi M."/>
            <person name="Colabardini A.C."/>
            <person name="de Araujo Lima B."/>
            <person name="Machado C.R."/>
            <person name="de Almeida Soares C.M."/>
            <person name="Probst C.M."/>
            <person name="de Menezes C.B."/>
            <person name="Thompson C.E."/>
            <person name="Bartholomeu D.C."/>
            <person name="Gradia D.F."/>
            <person name="Pavoni D.P."/>
            <person name="Grisard E.C."/>
            <person name="Fantinatti-Garboggini F."/>
            <person name="Marchini F.K."/>
            <person name="Rodrigues-Luiz G.F."/>
            <person name="Wagner G."/>
            <person name="Goldman G.H."/>
            <person name="Fietto J.L."/>
            <person name="Elias M.C."/>
            <person name="Goldman M.H."/>
            <person name="Sagot M.F."/>
            <person name="Pereira M."/>
            <person name="Stoco P.H."/>
            <person name="de Mendonca-Neto R.P."/>
            <person name="Teixeira S.M."/>
            <person name="Maciel T.E."/>
            <person name="de Oliveira Mendes T.A."/>
            <person name="Urmenyi T.P."/>
            <person name="de Souza W."/>
            <person name="Schenkman S."/>
            <person name="de Vasconcelos A.T."/>
        </authorList>
    </citation>
    <scope>NUCLEOTIDE SEQUENCE [LARGE SCALE GENOMIC DNA]</scope>
</reference>
<evidence type="ECO:0000256" key="2">
    <source>
        <dbReference type="SAM" id="Phobius"/>
    </source>
</evidence>
<evidence type="ECO:0000259" key="3">
    <source>
        <dbReference type="Pfam" id="PF04127"/>
    </source>
</evidence>
<feature type="transmembrane region" description="Helical" evidence="2">
    <location>
        <begin position="20"/>
        <end position="41"/>
    </location>
</feature>
<comment type="caution">
    <text evidence="4">The sequence shown here is derived from an EMBL/GenBank/DDBJ whole genome shotgun (WGS) entry which is preliminary data.</text>
</comment>
<proteinExistence type="inferred from homology"/>
<evidence type="ECO:0000256" key="1">
    <source>
        <dbReference type="ARBA" id="ARBA00005703"/>
    </source>
</evidence>
<dbReference type="Proteomes" id="UP000015354">
    <property type="component" value="Unassembled WGS sequence"/>
</dbReference>
<accession>S9VG64</accession>
<keyword evidence="2" id="KW-1133">Transmembrane helix</keyword>
<dbReference type="OrthoDB" id="70224at2759"/>
<gene>
    <name evidence="4" type="ORF">STCU_08349</name>
</gene>
<dbReference type="EMBL" id="ATMH01008349">
    <property type="protein sequence ID" value="EPY22095.1"/>
    <property type="molecule type" value="Genomic_DNA"/>
</dbReference>
<dbReference type="AlphaFoldDB" id="S9VG64"/>
<protein>
    <submittedName>
        <fullName evidence="4">Phosphopantothenate-cysteine ligase</fullName>
    </submittedName>
</protein>
<evidence type="ECO:0000313" key="4">
    <source>
        <dbReference type="EMBL" id="EPY22095.1"/>
    </source>
</evidence>
<comment type="similarity">
    <text evidence="1">Belongs to the PPC synthetase family.</text>
</comment>
<keyword evidence="4" id="KW-0436">Ligase</keyword>
<keyword evidence="2" id="KW-0812">Transmembrane</keyword>
<keyword evidence="2" id="KW-0472">Membrane</keyword>
<organism evidence="4 5">
    <name type="scientific">Strigomonas culicis</name>
    <dbReference type="NCBI Taxonomy" id="28005"/>
    <lineage>
        <taxon>Eukaryota</taxon>
        <taxon>Discoba</taxon>
        <taxon>Euglenozoa</taxon>
        <taxon>Kinetoplastea</taxon>
        <taxon>Metakinetoplastina</taxon>
        <taxon>Trypanosomatida</taxon>
        <taxon>Trypanosomatidae</taxon>
        <taxon>Strigomonadinae</taxon>
        <taxon>Strigomonas</taxon>
    </lineage>
</organism>
<sequence>MLMLGVQRKENKYRFLHYRARSSATAFHFFSFFFLTFSFFLESMSDALEEQLNQFFELNLTAASRAALDAKVTQVAGALPHVPAGCPGIAFVTSGGTSVPLEVNAVRFITNFSSGGRGAFFIEGFVERGWYCVLLRHHSAVRPFRRVLDALGTDELFAAVLHGQPPSQPQPELQHMQKLHDASHALVCEIVFDTVIEYLYLLRALCLLLCDPAGAASRLPLLFFAAAAVSDYYIPLARMSTEKISGGDGLTIHLDVVPKVLGLLHDQWLRRPAGLPAARCITFKLETSEQAMHEKALRNLHAYQSDAVVANMLQTYKQRVWVYRREGQPELVEKKDDKTIEATLCDVFIPWALEK</sequence>
<dbReference type="InterPro" id="IPR007085">
    <property type="entry name" value="DNA/pantothenate-metab_flavo_C"/>
</dbReference>
<evidence type="ECO:0000313" key="5">
    <source>
        <dbReference type="Proteomes" id="UP000015354"/>
    </source>
</evidence>
<dbReference type="Gene3D" id="3.40.50.10300">
    <property type="entry name" value="CoaB-like"/>
    <property type="match status" value="1"/>
</dbReference>
<dbReference type="InterPro" id="IPR035929">
    <property type="entry name" value="CoaB-like_sf"/>
</dbReference>
<dbReference type="GO" id="GO:0015937">
    <property type="term" value="P:coenzyme A biosynthetic process"/>
    <property type="evidence" value="ECO:0007669"/>
    <property type="project" value="UniProtKB-ARBA"/>
</dbReference>
<keyword evidence="5" id="KW-1185">Reference proteome</keyword>
<dbReference type="Pfam" id="PF04127">
    <property type="entry name" value="DFP"/>
    <property type="match status" value="1"/>
</dbReference>
<name>S9VG64_9TRYP</name>
<dbReference type="GO" id="GO:0016874">
    <property type="term" value="F:ligase activity"/>
    <property type="evidence" value="ECO:0007669"/>
    <property type="project" value="UniProtKB-KW"/>
</dbReference>